<name>A0AAE3HGK2_9FIRM</name>
<evidence type="ECO:0000256" key="10">
    <source>
        <dbReference type="ARBA" id="ARBA00060856"/>
    </source>
</evidence>
<keyword evidence="6 12" id="KW-1133">Transmembrane helix</keyword>
<dbReference type="Gene3D" id="1.20.1640.10">
    <property type="entry name" value="Multidrug efflux transporter AcrB transmembrane domain"/>
    <property type="match status" value="1"/>
</dbReference>
<dbReference type="GO" id="GO:0005886">
    <property type="term" value="C:plasma membrane"/>
    <property type="evidence" value="ECO:0007669"/>
    <property type="project" value="UniProtKB-SubCell"/>
</dbReference>
<dbReference type="AlphaFoldDB" id="A0AAE3HGK2"/>
<dbReference type="InterPro" id="IPR022813">
    <property type="entry name" value="SecD/SecF_arch_bac"/>
</dbReference>
<feature type="transmembrane region" description="Helical" evidence="12">
    <location>
        <begin position="151"/>
        <end position="172"/>
    </location>
</feature>
<evidence type="ECO:0000256" key="4">
    <source>
        <dbReference type="ARBA" id="ARBA00022692"/>
    </source>
</evidence>
<dbReference type="Pfam" id="PF02355">
    <property type="entry name" value="SecD_SecF_C"/>
    <property type="match status" value="1"/>
</dbReference>
<evidence type="ECO:0000256" key="1">
    <source>
        <dbReference type="ARBA" id="ARBA00004651"/>
    </source>
</evidence>
<keyword evidence="2 12" id="KW-0813">Transport</keyword>
<dbReference type="InterPro" id="IPR022645">
    <property type="entry name" value="SecD/SecF_bac"/>
</dbReference>
<evidence type="ECO:0000256" key="12">
    <source>
        <dbReference type="HAMAP-Rule" id="MF_01464"/>
    </source>
</evidence>
<gene>
    <name evidence="12 14" type="primary">secF</name>
    <name evidence="14" type="ORF">NSA47_04295</name>
</gene>
<keyword evidence="5 12" id="KW-0653">Protein transport</keyword>
<proteinExistence type="inferred from homology"/>
<evidence type="ECO:0000256" key="9">
    <source>
        <dbReference type="ARBA" id="ARBA00059018"/>
    </source>
</evidence>
<feature type="transmembrane region" description="Helical" evidence="12">
    <location>
        <begin position="254"/>
        <end position="280"/>
    </location>
</feature>
<dbReference type="GO" id="GO:0015450">
    <property type="term" value="F:protein-transporting ATPase activity"/>
    <property type="evidence" value="ECO:0007669"/>
    <property type="project" value="InterPro"/>
</dbReference>
<evidence type="ECO:0000256" key="7">
    <source>
        <dbReference type="ARBA" id="ARBA00023010"/>
    </source>
</evidence>
<dbReference type="PRINTS" id="PR01755">
    <property type="entry name" value="SECFTRNLCASE"/>
</dbReference>
<organism evidence="14 15">
    <name type="scientific">Irregularibacter muris</name>
    <dbReference type="NCBI Taxonomy" id="1796619"/>
    <lineage>
        <taxon>Bacteria</taxon>
        <taxon>Bacillati</taxon>
        <taxon>Bacillota</taxon>
        <taxon>Clostridia</taxon>
        <taxon>Eubacteriales</taxon>
        <taxon>Eubacteriaceae</taxon>
        <taxon>Irregularibacter</taxon>
    </lineage>
</organism>
<evidence type="ECO:0000256" key="5">
    <source>
        <dbReference type="ARBA" id="ARBA00022927"/>
    </source>
</evidence>
<evidence type="ECO:0000256" key="11">
    <source>
        <dbReference type="ARBA" id="ARBA00061053"/>
    </source>
</evidence>
<dbReference type="EMBL" id="JANKAS010000002">
    <property type="protein sequence ID" value="MCR1898208.1"/>
    <property type="molecule type" value="Genomic_DNA"/>
</dbReference>
<feature type="transmembrane region" description="Helical" evidence="12">
    <location>
        <begin position="123"/>
        <end position="144"/>
    </location>
</feature>
<evidence type="ECO:0000256" key="2">
    <source>
        <dbReference type="ARBA" id="ARBA00022448"/>
    </source>
</evidence>
<feature type="transmembrane region" description="Helical" evidence="12">
    <location>
        <begin position="9"/>
        <end position="27"/>
    </location>
</feature>
<dbReference type="GO" id="GO:0006605">
    <property type="term" value="P:protein targeting"/>
    <property type="evidence" value="ECO:0007669"/>
    <property type="project" value="UniProtKB-UniRule"/>
</dbReference>
<keyword evidence="8 12" id="KW-0472">Membrane</keyword>
<evidence type="ECO:0000259" key="13">
    <source>
        <dbReference type="Pfam" id="PF02355"/>
    </source>
</evidence>
<feature type="domain" description="Protein export membrane protein SecD/SecF C-terminal" evidence="13">
    <location>
        <begin position="105"/>
        <end position="282"/>
    </location>
</feature>
<dbReference type="GO" id="GO:0065002">
    <property type="term" value="P:intracellular protein transmembrane transport"/>
    <property type="evidence" value="ECO:0007669"/>
    <property type="project" value="UniProtKB-UniRule"/>
</dbReference>
<evidence type="ECO:0000256" key="8">
    <source>
        <dbReference type="ARBA" id="ARBA00023136"/>
    </source>
</evidence>
<comment type="similarity">
    <text evidence="11">In the N-terminal section; belongs to the SecD/SecF family. SecD subfamily.</text>
</comment>
<dbReference type="RefSeq" id="WP_257529664.1">
    <property type="nucleotide sequence ID" value="NZ_JANKAS010000002.1"/>
</dbReference>
<protein>
    <recommendedName>
        <fullName evidence="12">Protein-export membrane protein SecF</fullName>
    </recommendedName>
</protein>
<keyword evidence="7 12" id="KW-0811">Translocation</keyword>
<dbReference type="PANTHER" id="PTHR30081">
    <property type="entry name" value="PROTEIN-EXPORT MEMBRANE PROTEIN SEC"/>
    <property type="match status" value="1"/>
</dbReference>
<evidence type="ECO:0000256" key="3">
    <source>
        <dbReference type="ARBA" id="ARBA00022475"/>
    </source>
</evidence>
<dbReference type="NCBIfam" id="TIGR00916">
    <property type="entry name" value="2A0604s01"/>
    <property type="match status" value="1"/>
</dbReference>
<feature type="transmembrane region" description="Helical" evidence="12">
    <location>
        <begin position="230"/>
        <end position="248"/>
    </location>
</feature>
<evidence type="ECO:0000313" key="14">
    <source>
        <dbReference type="EMBL" id="MCR1898208.1"/>
    </source>
</evidence>
<accession>A0AAE3HGK2</accession>
<dbReference type="GO" id="GO:0043952">
    <property type="term" value="P:protein transport by the Sec complex"/>
    <property type="evidence" value="ECO:0007669"/>
    <property type="project" value="UniProtKB-UniRule"/>
</dbReference>
<dbReference type="InterPro" id="IPR048634">
    <property type="entry name" value="SecD_SecF_C"/>
</dbReference>
<dbReference type="Pfam" id="PF07549">
    <property type="entry name" value="Sec_GG"/>
    <property type="match status" value="1"/>
</dbReference>
<dbReference type="InterPro" id="IPR055344">
    <property type="entry name" value="SecD_SecF_C_bact"/>
</dbReference>
<dbReference type="SUPFAM" id="SSF82866">
    <property type="entry name" value="Multidrug efflux transporter AcrB transmembrane domain"/>
    <property type="match status" value="1"/>
</dbReference>
<comment type="subcellular location">
    <subcellularLocation>
        <location evidence="1 12">Cell membrane</location>
        <topology evidence="1 12">Multi-pass membrane protein</topology>
    </subcellularLocation>
</comment>
<sequence>MKIVEYRKIWFGISSVIIILGLVFFLMNGLNLGIDFAGGTIITIDLHQTFEVSDIEEISKTFDPGADITFAGEDRQQVVIQTKVNISDEQRQEILKSFQSKYNIQEKDILSVDKVDPVIGKELTNQVLVALAIAVVGMLIYITLRFELSFALAAIIALIHDALIVLAFYSLMRIQVNTPFIAAILTVLGYSINDTIVIFDRIRENRRVIKRNDYTKLINTSISQTLSRSINTSLTTLITITALYIFGVEAIRSFALPIIVGFMAGTFSSIFIASPIWYVIKTRGEKNPKIV</sequence>
<keyword evidence="15" id="KW-1185">Reference proteome</keyword>
<dbReference type="FunFam" id="1.20.1640.10:FF:000024">
    <property type="entry name" value="Multifunctional fusion protein"/>
    <property type="match status" value="1"/>
</dbReference>
<comment type="subunit">
    <text evidence="12">Forms a complex with SecD. Part of the essential Sec protein translocation apparatus which comprises SecA, SecYEG and auxiliary proteins SecDF. Other proteins may also be involved.</text>
</comment>
<comment type="similarity">
    <text evidence="12">Belongs to the SecD/SecF family. SecF subfamily.</text>
</comment>
<keyword evidence="3 12" id="KW-1003">Cell membrane</keyword>
<comment type="function">
    <text evidence="9 12">Part of the Sec protein translocase complex. Interacts with the SecYEG preprotein conducting channel. SecDF uses the proton motive force (PMF) to complete protein translocation after the ATP-dependent function of SecA.</text>
</comment>
<dbReference type="HAMAP" id="MF_01464_B">
    <property type="entry name" value="SecF_B"/>
    <property type="match status" value="1"/>
</dbReference>
<dbReference type="InterPro" id="IPR022646">
    <property type="entry name" value="SecD/SecF_CS"/>
</dbReference>
<evidence type="ECO:0000256" key="6">
    <source>
        <dbReference type="ARBA" id="ARBA00022989"/>
    </source>
</evidence>
<comment type="caution">
    <text evidence="14">The sequence shown here is derived from an EMBL/GenBank/DDBJ whole genome shotgun (WGS) entry which is preliminary data.</text>
</comment>
<dbReference type="PANTHER" id="PTHR30081:SF8">
    <property type="entry name" value="PROTEIN TRANSLOCASE SUBUNIT SECF"/>
    <property type="match status" value="1"/>
</dbReference>
<keyword evidence="4 12" id="KW-0812">Transmembrane</keyword>
<dbReference type="InterPro" id="IPR005665">
    <property type="entry name" value="SecF_bac"/>
</dbReference>
<comment type="similarity">
    <text evidence="10">In the C-terminal section; belongs to the SecD/SecF family. SecF subfamily.</text>
</comment>
<feature type="transmembrane region" description="Helical" evidence="12">
    <location>
        <begin position="178"/>
        <end position="199"/>
    </location>
</feature>
<dbReference type="NCBIfam" id="TIGR00966">
    <property type="entry name" value="transloc_SecF"/>
    <property type="match status" value="1"/>
</dbReference>
<reference evidence="14" key="1">
    <citation type="submission" date="2022-07" db="EMBL/GenBank/DDBJ databases">
        <title>Enhanced cultured diversity of the mouse gut microbiota enables custom-made synthetic communities.</title>
        <authorList>
            <person name="Afrizal A."/>
        </authorList>
    </citation>
    <scope>NUCLEOTIDE SEQUENCE</scope>
    <source>
        <strain evidence="14">DSM 28593</strain>
    </source>
</reference>
<evidence type="ECO:0000313" key="15">
    <source>
        <dbReference type="Proteomes" id="UP001205748"/>
    </source>
</evidence>
<dbReference type="Proteomes" id="UP001205748">
    <property type="component" value="Unassembled WGS sequence"/>
</dbReference>